<evidence type="ECO:0000259" key="1">
    <source>
        <dbReference type="Pfam" id="PF04480"/>
    </source>
</evidence>
<dbReference type="PANTHER" id="PTHR38590:SF1">
    <property type="entry name" value="BLL0828 PROTEIN"/>
    <property type="match status" value="1"/>
</dbReference>
<organism evidence="2 3">
    <name type="scientific">Bifidobacterium amazonense</name>
    <dbReference type="NCBI Taxonomy" id="2809027"/>
    <lineage>
        <taxon>Bacteria</taxon>
        <taxon>Bacillati</taxon>
        <taxon>Actinomycetota</taxon>
        <taxon>Actinomycetes</taxon>
        <taxon>Bifidobacteriales</taxon>
        <taxon>Bifidobacteriaceae</taxon>
        <taxon>Bifidobacterium</taxon>
    </lineage>
</organism>
<dbReference type="InterPro" id="IPR047216">
    <property type="entry name" value="Endonuclease_DUF559_bact"/>
</dbReference>
<protein>
    <submittedName>
        <fullName evidence="2">Endonuclease domain-containing protein</fullName>
    </submittedName>
</protein>
<reference evidence="2 3" key="1">
    <citation type="journal article" date="2021" name="Environ. Microbiol.">
        <title>Genetic insights into the dark matter of the mammalian gut microbiota through targeted genome reconstruction.</title>
        <authorList>
            <person name="Lugli G.A."/>
            <person name="Alessandri G."/>
            <person name="Milani C."/>
            <person name="Viappiani A."/>
            <person name="Fontana F."/>
            <person name="Tarracchini C."/>
            <person name="Mancabelli L."/>
            <person name="Argentini C."/>
            <person name="Ruiz L."/>
            <person name="Margolles A."/>
            <person name="van Sinderen D."/>
            <person name="Turroni F."/>
            <person name="Ventura M."/>
        </authorList>
    </citation>
    <scope>NUCLEOTIDE SEQUENCE [LARGE SCALE GENOMIC DNA]</scope>
    <source>
        <strain evidence="2 3">MA1</strain>
    </source>
</reference>
<evidence type="ECO:0000313" key="3">
    <source>
        <dbReference type="Proteomes" id="UP000710815"/>
    </source>
</evidence>
<dbReference type="Pfam" id="PF04480">
    <property type="entry name" value="DUF559"/>
    <property type="match status" value="1"/>
</dbReference>
<dbReference type="InterPro" id="IPR011335">
    <property type="entry name" value="Restrct_endonuc-II-like"/>
</dbReference>
<keyword evidence="2" id="KW-0540">Nuclease</keyword>
<keyword evidence="2" id="KW-0255">Endonuclease</keyword>
<dbReference type="RefSeq" id="WP_241513844.1">
    <property type="nucleotide sequence ID" value="NZ_JAFEJT020000028.1"/>
</dbReference>
<dbReference type="GO" id="GO:0004519">
    <property type="term" value="F:endonuclease activity"/>
    <property type="evidence" value="ECO:0007669"/>
    <property type="project" value="UniProtKB-KW"/>
</dbReference>
<reference evidence="2 3" key="2">
    <citation type="journal article" date="2021" name="Syst. Appl. Microbiol.">
        <title>Phylogenetic classification of ten novel species belonging to the genus Bifidobacterium comprising B. phasiani sp. nov., B. pongonis sp. nov., B. saguinibicoloris sp. nov., B. colobi sp. nov., B. simiiventris sp. nov., B. santillanense sp. nov., B. miconis sp. nov., B. amazonense sp. nov., B. pluvialisilvae sp. nov., and B. miconisargentati sp. nov.</title>
        <authorList>
            <person name="Lugli G.A."/>
            <person name="Calvete-Torre I."/>
            <person name="Alessandri G."/>
            <person name="Milani C."/>
            <person name="Turroni F."/>
            <person name="Laiolo P."/>
            <person name="Ossiprandi M.C."/>
            <person name="Margolles A."/>
            <person name="Ruiz L."/>
            <person name="Ventura M."/>
        </authorList>
    </citation>
    <scope>NUCLEOTIDE SEQUENCE [LARGE SCALE GENOMIC DNA]</scope>
    <source>
        <strain evidence="2 3">MA1</strain>
    </source>
</reference>
<dbReference type="Proteomes" id="UP000710815">
    <property type="component" value="Unassembled WGS sequence"/>
</dbReference>
<dbReference type="Gene3D" id="3.40.960.10">
    <property type="entry name" value="VSR Endonuclease"/>
    <property type="match status" value="1"/>
</dbReference>
<comment type="caution">
    <text evidence="2">The sequence shown here is derived from an EMBL/GenBank/DDBJ whole genome shotgun (WGS) entry which is preliminary data.</text>
</comment>
<evidence type="ECO:0000313" key="2">
    <source>
        <dbReference type="EMBL" id="MCH9276143.1"/>
    </source>
</evidence>
<dbReference type="PANTHER" id="PTHR38590">
    <property type="entry name" value="BLL0828 PROTEIN"/>
    <property type="match status" value="1"/>
</dbReference>
<keyword evidence="2" id="KW-0378">Hydrolase</keyword>
<sequence>MSDHHVREYDLANTGRARALRRDMTPWERKLWYRFLTGRTPRWRRQKPIGRYIVDFYCAKARLVVELDGGGHYTGGQRVRDEERTRVLEERGMMVVRFANNQVDRMFDAVCARIEQVVRERLAGI</sequence>
<dbReference type="InterPro" id="IPR007569">
    <property type="entry name" value="DUF559"/>
</dbReference>
<accession>A0ABS9VVL8</accession>
<proteinExistence type="predicted"/>
<keyword evidence="3" id="KW-1185">Reference proteome</keyword>
<name>A0ABS9VVL8_9BIFI</name>
<feature type="domain" description="DUF559" evidence="1">
    <location>
        <begin position="14"/>
        <end position="118"/>
    </location>
</feature>
<gene>
    <name evidence="2" type="ORF">JS533_007650</name>
</gene>
<dbReference type="CDD" id="cd01038">
    <property type="entry name" value="Endonuclease_DUF559"/>
    <property type="match status" value="1"/>
</dbReference>
<dbReference type="EMBL" id="JAFEJT020000028">
    <property type="protein sequence ID" value="MCH9276143.1"/>
    <property type="molecule type" value="Genomic_DNA"/>
</dbReference>
<dbReference type="SUPFAM" id="SSF52980">
    <property type="entry name" value="Restriction endonuclease-like"/>
    <property type="match status" value="1"/>
</dbReference>